<dbReference type="KEGG" id="ruv:EC9_02400"/>
<protein>
    <submittedName>
        <fullName evidence="1">Uncharacterized protein</fullName>
    </submittedName>
</protein>
<dbReference type="Proteomes" id="UP000319557">
    <property type="component" value="Chromosome"/>
</dbReference>
<name>A0A517LTY6_9BACT</name>
<dbReference type="AlphaFoldDB" id="A0A517LTY6"/>
<accession>A0A517LTY6</accession>
<sequence>MKQLVATLPFCRGMLLNQRRIELWTTVLN</sequence>
<gene>
    <name evidence="1" type="ORF">EC9_02400</name>
</gene>
<evidence type="ECO:0000313" key="1">
    <source>
        <dbReference type="EMBL" id="QDS86082.1"/>
    </source>
</evidence>
<evidence type="ECO:0000313" key="2">
    <source>
        <dbReference type="Proteomes" id="UP000319557"/>
    </source>
</evidence>
<reference evidence="1 2" key="1">
    <citation type="submission" date="2019-02" db="EMBL/GenBank/DDBJ databases">
        <title>Deep-cultivation of Planctomycetes and their phenomic and genomic characterization uncovers novel biology.</title>
        <authorList>
            <person name="Wiegand S."/>
            <person name="Jogler M."/>
            <person name="Boedeker C."/>
            <person name="Pinto D."/>
            <person name="Vollmers J."/>
            <person name="Rivas-Marin E."/>
            <person name="Kohn T."/>
            <person name="Peeters S.H."/>
            <person name="Heuer A."/>
            <person name="Rast P."/>
            <person name="Oberbeckmann S."/>
            <person name="Bunk B."/>
            <person name="Jeske O."/>
            <person name="Meyerdierks A."/>
            <person name="Storesund J.E."/>
            <person name="Kallscheuer N."/>
            <person name="Luecker S."/>
            <person name="Lage O.M."/>
            <person name="Pohl T."/>
            <person name="Merkel B.J."/>
            <person name="Hornburger P."/>
            <person name="Mueller R.-W."/>
            <person name="Bruemmer F."/>
            <person name="Labrenz M."/>
            <person name="Spormann A.M."/>
            <person name="Op den Camp H."/>
            <person name="Overmann J."/>
            <person name="Amann R."/>
            <person name="Jetten M.S.M."/>
            <person name="Mascher T."/>
            <person name="Medema M.H."/>
            <person name="Devos D.P."/>
            <person name="Kaster A.-K."/>
            <person name="Ovreas L."/>
            <person name="Rohde M."/>
            <person name="Galperin M.Y."/>
            <person name="Jogler C."/>
        </authorList>
    </citation>
    <scope>NUCLEOTIDE SEQUENCE [LARGE SCALE GENOMIC DNA]</scope>
    <source>
        <strain evidence="1 2">EC9</strain>
    </source>
</reference>
<dbReference type="EMBL" id="CP036261">
    <property type="protein sequence ID" value="QDS86082.1"/>
    <property type="molecule type" value="Genomic_DNA"/>
</dbReference>
<organism evidence="1 2">
    <name type="scientific">Rosistilla ulvae</name>
    <dbReference type="NCBI Taxonomy" id="1930277"/>
    <lineage>
        <taxon>Bacteria</taxon>
        <taxon>Pseudomonadati</taxon>
        <taxon>Planctomycetota</taxon>
        <taxon>Planctomycetia</taxon>
        <taxon>Pirellulales</taxon>
        <taxon>Pirellulaceae</taxon>
        <taxon>Rosistilla</taxon>
    </lineage>
</organism>
<keyword evidence="2" id="KW-1185">Reference proteome</keyword>
<proteinExistence type="predicted"/>